<reference evidence="7 8" key="1">
    <citation type="journal article" date="2019" name="Int. J. Syst. Evol. Microbiol.">
        <title>The Global Catalogue of Microorganisms (GCM) 10K type strain sequencing project: providing services to taxonomists for standard genome sequencing and annotation.</title>
        <authorList>
            <consortium name="The Broad Institute Genomics Platform"/>
            <consortium name="The Broad Institute Genome Sequencing Center for Infectious Disease"/>
            <person name="Wu L."/>
            <person name="Ma J."/>
        </authorList>
    </citation>
    <scope>NUCLEOTIDE SEQUENCE [LARGE SCALE GENOMIC DNA]</scope>
    <source>
        <strain evidence="7 8">JCM 6833</strain>
    </source>
</reference>
<accession>A0ABN3QUE5</accession>
<comment type="subcellular location">
    <subcellularLocation>
        <location evidence="1">Membrane</location>
        <topology evidence="1">Multi-pass membrane protein</topology>
    </subcellularLocation>
</comment>
<proteinExistence type="predicted"/>
<evidence type="ECO:0000256" key="2">
    <source>
        <dbReference type="ARBA" id="ARBA00022692"/>
    </source>
</evidence>
<name>A0ABN3QUE5_9ACTN</name>
<evidence type="ECO:0000313" key="7">
    <source>
        <dbReference type="EMBL" id="GAA2635505.1"/>
    </source>
</evidence>
<feature type="transmembrane region" description="Helical" evidence="5">
    <location>
        <begin position="352"/>
        <end position="373"/>
    </location>
</feature>
<dbReference type="Proteomes" id="UP001501509">
    <property type="component" value="Unassembled WGS sequence"/>
</dbReference>
<evidence type="ECO:0000259" key="6">
    <source>
        <dbReference type="Pfam" id="PF07158"/>
    </source>
</evidence>
<dbReference type="PANTHER" id="PTHR43652:SF2">
    <property type="entry name" value="BASIC AMINO ACID ANTIPORTER YFCC-RELATED"/>
    <property type="match status" value="1"/>
</dbReference>
<evidence type="ECO:0000256" key="3">
    <source>
        <dbReference type="ARBA" id="ARBA00022989"/>
    </source>
</evidence>
<feature type="transmembrane region" description="Helical" evidence="5">
    <location>
        <begin position="271"/>
        <end position="289"/>
    </location>
</feature>
<feature type="transmembrane region" description="Helical" evidence="5">
    <location>
        <begin position="301"/>
        <end position="322"/>
    </location>
</feature>
<comment type="caution">
    <text evidence="7">The sequence shown here is derived from an EMBL/GenBank/DDBJ whole genome shotgun (WGS) entry which is preliminary data.</text>
</comment>
<feature type="transmembrane region" description="Helical" evidence="5">
    <location>
        <begin position="6"/>
        <end position="36"/>
    </location>
</feature>
<feature type="domain" description="Dicarboxylate carrier MatC N-terminal" evidence="6">
    <location>
        <begin position="5"/>
        <end position="149"/>
    </location>
</feature>
<dbReference type="RefSeq" id="WP_344548515.1">
    <property type="nucleotide sequence ID" value="NZ_BAAATD010000019.1"/>
</dbReference>
<feature type="transmembrane region" description="Helical" evidence="5">
    <location>
        <begin position="48"/>
        <end position="67"/>
    </location>
</feature>
<keyword evidence="8" id="KW-1185">Reference proteome</keyword>
<keyword evidence="4 5" id="KW-0472">Membrane</keyword>
<dbReference type="PANTHER" id="PTHR43652">
    <property type="entry name" value="BASIC AMINO ACID ANTIPORTER YFCC-RELATED"/>
    <property type="match status" value="1"/>
</dbReference>
<sequence>MNFPETLSLVLLVAVFVLAIWRDVNVGLVALPAAFVLGTVAGVPKDKILEGFPGAIVVLIIGVMYMFGHAQRSGAIDRLVHGVIRLSGGRDWALPWGMFLIGAVLSAIGTLPSATVAVMLPIAMRLARNRGIDPVLMALVACSGASVGGFSPLSPWGQIVETLTAKVHVEYSPELLFWGLAALKTVTTVIAFLCLGGVGLIRRGRTTEDTVPAVRGAGPWTRYQIGSLAGIGVFVVAVLGLGANVVFVSLAVGLVLHLVFKPAPRQVVGEMPWGVILLTAGIMVYVANLEHAGTLDAISTHLGGISTPLLAVLAVSYLAAFFATIESSTVAVLGVVIPLVAAALPDQTATQFTMILIAICGTIGTVAISPLHLGGGLVLANTEESQTKYVFRWLLGWSIGAAVVLPAALMVLPLAAGM</sequence>
<keyword evidence="2 5" id="KW-0812">Transmembrane</keyword>
<evidence type="ECO:0000256" key="4">
    <source>
        <dbReference type="ARBA" id="ARBA00023136"/>
    </source>
</evidence>
<evidence type="ECO:0000256" key="5">
    <source>
        <dbReference type="SAM" id="Phobius"/>
    </source>
</evidence>
<dbReference type="InterPro" id="IPR051679">
    <property type="entry name" value="DASS-Related_Transporters"/>
</dbReference>
<evidence type="ECO:0000256" key="1">
    <source>
        <dbReference type="ARBA" id="ARBA00004141"/>
    </source>
</evidence>
<organism evidence="7 8">
    <name type="scientific">Actinomadura fulvescens</name>
    <dbReference type="NCBI Taxonomy" id="46160"/>
    <lineage>
        <taxon>Bacteria</taxon>
        <taxon>Bacillati</taxon>
        <taxon>Actinomycetota</taxon>
        <taxon>Actinomycetes</taxon>
        <taxon>Streptosporangiales</taxon>
        <taxon>Thermomonosporaceae</taxon>
        <taxon>Actinomadura</taxon>
    </lineage>
</organism>
<gene>
    <name evidence="7" type="ORF">GCM10010411_88210</name>
</gene>
<evidence type="ECO:0000313" key="8">
    <source>
        <dbReference type="Proteomes" id="UP001501509"/>
    </source>
</evidence>
<dbReference type="InterPro" id="IPR009827">
    <property type="entry name" value="MatC_N"/>
</dbReference>
<dbReference type="Pfam" id="PF07158">
    <property type="entry name" value="MatC_N"/>
    <property type="match status" value="1"/>
</dbReference>
<feature type="transmembrane region" description="Helical" evidence="5">
    <location>
        <begin position="175"/>
        <end position="201"/>
    </location>
</feature>
<feature type="transmembrane region" description="Helical" evidence="5">
    <location>
        <begin position="393"/>
        <end position="416"/>
    </location>
</feature>
<feature type="transmembrane region" description="Helical" evidence="5">
    <location>
        <begin position="96"/>
        <end position="123"/>
    </location>
</feature>
<feature type="transmembrane region" description="Helical" evidence="5">
    <location>
        <begin position="135"/>
        <end position="155"/>
    </location>
</feature>
<feature type="transmembrane region" description="Helical" evidence="5">
    <location>
        <begin position="328"/>
        <end position="345"/>
    </location>
</feature>
<feature type="transmembrane region" description="Helical" evidence="5">
    <location>
        <begin position="231"/>
        <end position="259"/>
    </location>
</feature>
<protein>
    <submittedName>
        <fullName evidence="7">SLC13 family permease</fullName>
    </submittedName>
</protein>
<keyword evidence="3 5" id="KW-1133">Transmembrane helix</keyword>
<dbReference type="EMBL" id="BAAATD010000019">
    <property type="protein sequence ID" value="GAA2635505.1"/>
    <property type="molecule type" value="Genomic_DNA"/>
</dbReference>